<dbReference type="EMBL" id="FNAF01000005">
    <property type="protein sequence ID" value="SDD68185.1"/>
    <property type="molecule type" value="Genomic_DNA"/>
</dbReference>
<dbReference type="GO" id="GO:0016020">
    <property type="term" value="C:membrane"/>
    <property type="evidence" value="ECO:0007669"/>
    <property type="project" value="InterPro"/>
</dbReference>
<feature type="region of interest" description="Disordered" evidence="1">
    <location>
        <begin position="175"/>
        <end position="220"/>
    </location>
</feature>
<dbReference type="Pfam" id="PF04205">
    <property type="entry name" value="FMN_bind"/>
    <property type="match status" value="1"/>
</dbReference>
<feature type="compositionally biased region" description="Pro residues" evidence="1">
    <location>
        <begin position="178"/>
        <end position="197"/>
    </location>
</feature>
<dbReference type="OrthoDB" id="9760333at2"/>
<evidence type="ECO:0000256" key="2">
    <source>
        <dbReference type="SAM" id="SignalP"/>
    </source>
</evidence>
<evidence type="ECO:0000313" key="4">
    <source>
        <dbReference type="EMBL" id="SDD68185.1"/>
    </source>
</evidence>
<keyword evidence="2" id="KW-0732">Signal</keyword>
<feature type="signal peptide" evidence="2">
    <location>
        <begin position="1"/>
        <end position="25"/>
    </location>
</feature>
<name>A0A1G6WT23_PEPNI</name>
<dbReference type="AlphaFoldDB" id="A0A1G6WT23"/>
<feature type="compositionally biased region" description="Pro residues" evidence="1">
    <location>
        <begin position="347"/>
        <end position="362"/>
    </location>
</feature>
<accession>A0A1G6WT23</accession>
<organism evidence="4 5">
    <name type="scientific">Peptococcus niger</name>
    <dbReference type="NCBI Taxonomy" id="2741"/>
    <lineage>
        <taxon>Bacteria</taxon>
        <taxon>Bacillati</taxon>
        <taxon>Bacillota</taxon>
        <taxon>Clostridia</taxon>
        <taxon>Eubacteriales</taxon>
        <taxon>Peptococcaceae</taxon>
        <taxon>Peptococcus</taxon>
    </lineage>
</organism>
<proteinExistence type="predicted"/>
<dbReference type="InterPro" id="IPR007329">
    <property type="entry name" value="FMN-bd"/>
</dbReference>
<evidence type="ECO:0000256" key="1">
    <source>
        <dbReference type="SAM" id="MobiDB-lite"/>
    </source>
</evidence>
<evidence type="ECO:0000259" key="3">
    <source>
        <dbReference type="Pfam" id="PF04205"/>
    </source>
</evidence>
<dbReference type="PANTHER" id="PTHR48148">
    <property type="entry name" value="KERATINOCYTE PROLINE-RICH PROTEIN"/>
    <property type="match status" value="1"/>
</dbReference>
<dbReference type="STRING" id="2741.SAMN04489866_105114"/>
<feature type="region of interest" description="Disordered" evidence="1">
    <location>
        <begin position="343"/>
        <end position="369"/>
    </location>
</feature>
<dbReference type="Proteomes" id="UP000198995">
    <property type="component" value="Unassembled WGS sequence"/>
</dbReference>
<evidence type="ECO:0000313" key="5">
    <source>
        <dbReference type="Proteomes" id="UP000198995"/>
    </source>
</evidence>
<dbReference type="RefSeq" id="WP_159428003.1">
    <property type="nucleotide sequence ID" value="NZ_FNAF01000005.1"/>
</dbReference>
<feature type="chain" id="PRO_5011597177" evidence="2">
    <location>
        <begin position="26"/>
        <end position="823"/>
    </location>
</feature>
<protein>
    <submittedName>
        <fullName evidence="4">FMN-binding domain-containing protein</fullName>
    </submittedName>
</protein>
<dbReference type="GO" id="GO:0010181">
    <property type="term" value="F:FMN binding"/>
    <property type="evidence" value="ECO:0007669"/>
    <property type="project" value="InterPro"/>
</dbReference>
<feature type="region of interest" description="Disordered" evidence="1">
    <location>
        <begin position="500"/>
        <end position="525"/>
    </location>
</feature>
<reference evidence="4 5" key="1">
    <citation type="submission" date="2016-10" db="EMBL/GenBank/DDBJ databases">
        <authorList>
            <person name="de Groot N.N."/>
        </authorList>
    </citation>
    <scope>NUCLEOTIDE SEQUENCE [LARGE SCALE GENOMIC DNA]</scope>
    <source>
        <strain evidence="4 5">DSM 20475</strain>
    </source>
</reference>
<feature type="domain" description="FMN-binding" evidence="3">
    <location>
        <begin position="777"/>
        <end position="814"/>
    </location>
</feature>
<sequence>MKRNKFIAACVLIAFSASVPISAFAAEHANVSQARSLRTTSNKTFHSTAKVIADPSWRTGNYELGVDAEINAAGELTKVKITPPANLHRKNKPYVNTLINGDPSNEKQSFSEILKARKIKTKADFKAMRTTYNEDFDGERSEAYLGNADAVTGATISSGAVRKAILDIFEQYEASAPKPEPQPQPEPQPEPTPPAPKPGISVKDIHDPQPEPGKGPFTFSGEAEVKGLKETNPYRISVVAKFNASGQVEQFKVKPMLTEVNEQTFKAWQALVNPDKENIYTIVAQMPRRDKAAFEAMRTTYRQRYDSRRSYFYRSNYDAVTGATLTSEAVRQALINACEEFEKAAPQPSPEPVPNPEPQPEPKPQDPYTFIGHGHVEALEDWGSVPGYDVDVETTFNPADGTVKTLKIQTSKPLHPKNKTYWNILTVDEGNFYDIVHQKHICTKTDYEKMRTRYNADYDTDRVAAYTGNHDAVTGATMASNGVRLAVLDAFKQYEAKYGAVPTPAPKPEEPDNPPQPPKPKKYQFTGHATISGAKVKGGYDIAVDVTFDKEGHYVSSEPYILENSSNRYRSKNDKYWRRATGHSPKFRDTRAQRTDDRSYSGGAMPVYGLRSYHEEGGVEDYAGRRTFYETIRSKNCKTYEDFSALRMTYSHDFKDKRSSRYKDNWDATTGATVTCDALKTAILDAFGQYMAQDASPDDSVPGSAYSATGTAVCKGGSIRRAYTVTVRVFFDKNGNYLAAKPSADGIYGSDKGYWVRAGGNGGNTGVFRIFAQKGVKSKADFQALQMTYRQNSVDAVTGATLTSAAIRDAIVRAFDAPKEKIK</sequence>
<keyword evidence="5" id="KW-1185">Reference proteome</keyword>
<dbReference type="PANTHER" id="PTHR48148:SF3">
    <property type="entry name" value="KERATINOCYTE PROLINE-RICH PROTEIN"/>
    <property type="match status" value="1"/>
</dbReference>
<gene>
    <name evidence="4" type="ORF">SAMN04489866_105114</name>
</gene>